<dbReference type="Gene3D" id="1.10.10.10">
    <property type="entry name" value="Winged helix-like DNA-binding domain superfamily/Winged helix DNA-binding domain"/>
    <property type="match status" value="1"/>
</dbReference>
<gene>
    <name evidence="5" type="ORF">SAMN02745885_00403</name>
</gene>
<keyword evidence="2" id="KW-0805">Transcription regulation</keyword>
<accession>A0A1T4M319</accession>
<dbReference type="InterPro" id="IPR036390">
    <property type="entry name" value="WH_DNA-bd_sf"/>
</dbReference>
<sequence length="144" mass="16944">MFWRKLGIEFKPHKTGLSKVLGELEAEIMEIVWQHDRPVTVREVYEELRERRSIAYTTVMTIMSRLAEKELLQKTQESNYYLYSPVYSREEFTTKVVSLVLDGLLADFAQPVLSHLVEKIQDEDEEKLAQLEQLIRERRAKGGK</sequence>
<evidence type="ECO:0000256" key="3">
    <source>
        <dbReference type="ARBA" id="ARBA00023125"/>
    </source>
</evidence>
<dbReference type="EMBL" id="FUXM01000003">
    <property type="protein sequence ID" value="SJZ61277.1"/>
    <property type="molecule type" value="Genomic_DNA"/>
</dbReference>
<dbReference type="SUPFAM" id="SSF46785">
    <property type="entry name" value="Winged helix' DNA-binding domain"/>
    <property type="match status" value="1"/>
</dbReference>
<name>A0A1T4M319_9FIRM</name>
<dbReference type="InterPro" id="IPR036388">
    <property type="entry name" value="WH-like_DNA-bd_sf"/>
</dbReference>
<evidence type="ECO:0000256" key="2">
    <source>
        <dbReference type="ARBA" id="ARBA00023015"/>
    </source>
</evidence>
<comment type="similarity">
    <text evidence="1">Belongs to the BlaI transcriptional regulatory family.</text>
</comment>
<organism evidence="5 6">
    <name type="scientific">Carboxydocella sporoproducens DSM 16521</name>
    <dbReference type="NCBI Taxonomy" id="1121270"/>
    <lineage>
        <taxon>Bacteria</taxon>
        <taxon>Bacillati</taxon>
        <taxon>Bacillota</taxon>
        <taxon>Clostridia</taxon>
        <taxon>Eubacteriales</taxon>
        <taxon>Clostridiales Family XVI. Incertae Sedis</taxon>
        <taxon>Carboxydocella</taxon>
    </lineage>
</organism>
<dbReference type="InterPro" id="IPR005650">
    <property type="entry name" value="BlaI_family"/>
</dbReference>
<dbReference type="OrthoDB" id="122824at2"/>
<keyword evidence="3" id="KW-0238">DNA-binding</keyword>
<dbReference type="GO" id="GO:0045892">
    <property type="term" value="P:negative regulation of DNA-templated transcription"/>
    <property type="evidence" value="ECO:0007669"/>
    <property type="project" value="InterPro"/>
</dbReference>
<protein>
    <submittedName>
        <fullName evidence="5">Predicted transcriptional regulator</fullName>
    </submittedName>
</protein>
<dbReference type="GO" id="GO:0003677">
    <property type="term" value="F:DNA binding"/>
    <property type="evidence" value="ECO:0007669"/>
    <property type="project" value="UniProtKB-KW"/>
</dbReference>
<dbReference type="PIRSF" id="PIRSF019455">
    <property type="entry name" value="CopR_AtkY"/>
    <property type="match status" value="1"/>
</dbReference>
<evidence type="ECO:0000256" key="4">
    <source>
        <dbReference type="ARBA" id="ARBA00023163"/>
    </source>
</evidence>
<evidence type="ECO:0000313" key="6">
    <source>
        <dbReference type="Proteomes" id="UP000189933"/>
    </source>
</evidence>
<keyword evidence="6" id="KW-1185">Reference proteome</keyword>
<dbReference type="RefSeq" id="WP_078664555.1">
    <property type="nucleotide sequence ID" value="NZ_FUXM01000003.1"/>
</dbReference>
<dbReference type="AlphaFoldDB" id="A0A1T4M319"/>
<dbReference type="Pfam" id="PF03965">
    <property type="entry name" value="Penicillinase_R"/>
    <property type="match status" value="1"/>
</dbReference>
<keyword evidence="4" id="KW-0804">Transcription</keyword>
<dbReference type="Proteomes" id="UP000189933">
    <property type="component" value="Unassembled WGS sequence"/>
</dbReference>
<evidence type="ECO:0000313" key="5">
    <source>
        <dbReference type="EMBL" id="SJZ61277.1"/>
    </source>
</evidence>
<reference evidence="6" key="1">
    <citation type="submission" date="2017-02" db="EMBL/GenBank/DDBJ databases">
        <authorList>
            <person name="Varghese N."/>
            <person name="Submissions S."/>
        </authorList>
    </citation>
    <scope>NUCLEOTIDE SEQUENCE [LARGE SCALE GENOMIC DNA]</scope>
    <source>
        <strain evidence="6">DSM 16521</strain>
    </source>
</reference>
<proteinExistence type="inferred from homology"/>
<evidence type="ECO:0000256" key="1">
    <source>
        <dbReference type="ARBA" id="ARBA00011046"/>
    </source>
</evidence>